<dbReference type="GO" id="GO:0009088">
    <property type="term" value="P:threonine biosynthetic process"/>
    <property type="evidence" value="ECO:0007669"/>
    <property type="project" value="UniProtKB-UniPathway"/>
</dbReference>
<keyword evidence="8" id="KW-0560">Oxidoreductase</keyword>
<accession>A0A2A4HL60</accession>
<evidence type="ECO:0000256" key="4">
    <source>
        <dbReference type="ARBA" id="ARBA00013213"/>
    </source>
</evidence>
<dbReference type="FunFam" id="3.30.360.10:FF:000005">
    <property type="entry name" value="Homoserine dehydrogenase"/>
    <property type="match status" value="1"/>
</dbReference>
<evidence type="ECO:0000256" key="2">
    <source>
        <dbReference type="ARBA" id="ARBA00005062"/>
    </source>
</evidence>
<dbReference type="GO" id="GO:0004412">
    <property type="term" value="F:homoserine dehydrogenase activity"/>
    <property type="evidence" value="ECO:0007669"/>
    <property type="project" value="UniProtKB-EC"/>
</dbReference>
<dbReference type="InterPro" id="IPR019811">
    <property type="entry name" value="HDH_CS"/>
</dbReference>
<evidence type="ECO:0000256" key="10">
    <source>
        <dbReference type="ARBA" id="ARBA00049031"/>
    </source>
</evidence>
<evidence type="ECO:0000256" key="1">
    <source>
        <dbReference type="ARBA" id="ARBA00005056"/>
    </source>
</evidence>
<reference evidence="17" key="1">
    <citation type="submission" date="2017-09" db="EMBL/GenBank/DDBJ databases">
        <authorList>
            <person name="Cho G.-S."/>
            <person name="Oguntoyinbo F.A."/>
            <person name="Cnockaert M."/>
            <person name="Kabisch J."/>
            <person name="Neve H."/>
            <person name="Bockelmann W."/>
            <person name="Wenning M."/>
            <person name="Franz C.M."/>
            <person name="Vandamme P."/>
        </authorList>
    </citation>
    <scope>NUCLEOTIDE SEQUENCE [LARGE SCALE GENOMIC DNA]</scope>
    <source>
        <strain evidence="17">MBT G8648</strain>
    </source>
</reference>
<evidence type="ECO:0000313" key="16">
    <source>
        <dbReference type="EMBL" id="PCF94935.1"/>
    </source>
</evidence>
<comment type="catalytic activity">
    <reaction evidence="10">
        <text>L-homoserine + NAD(+) = L-aspartate 4-semialdehyde + NADH + H(+)</text>
        <dbReference type="Rhea" id="RHEA:15757"/>
        <dbReference type="ChEBI" id="CHEBI:15378"/>
        <dbReference type="ChEBI" id="CHEBI:57476"/>
        <dbReference type="ChEBI" id="CHEBI:57540"/>
        <dbReference type="ChEBI" id="CHEBI:57945"/>
        <dbReference type="ChEBI" id="CHEBI:537519"/>
        <dbReference type="EC" id="1.1.1.3"/>
    </reaction>
    <physiologicalReaction direction="right-to-left" evidence="10">
        <dbReference type="Rhea" id="RHEA:15759"/>
    </physiologicalReaction>
</comment>
<dbReference type="InterPro" id="IPR036291">
    <property type="entry name" value="NAD(P)-bd_dom_sf"/>
</dbReference>
<dbReference type="Proteomes" id="UP000218677">
    <property type="component" value="Unassembled WGS sequence"/>
</dbReference>
<dbReference type="RefSeq" id="WP_096652849.1">
    <property type="nucleotide sequence ID" value="NZ_NWUX01000014.1"/>
</dbReference>
<feature type="binding site" evidence="12">
    <location>
        <position position="128"/>
    </location>
    <ligand>
        <name>NADPH</name>
        <dbReference type="ChEBI" id="CHEBI:57783"/>
    </ligand>
</feature>
<feature type="domain" description="Homoserine dehydrogenase catalytic" evidence="14">
    <location>
        <begin position="160"/>
        <end position="345"/>
    </location>
</feature>
<name>A0A2A4HL60_9GAMM</name>
<protein>
    <recommendedName>
        <fullName evidence="5">Homoserine dehydrogenase</fullName>
        <ecNumber evidence="4">1.1.1.3</ecNumber>
    </recommendedName>
</protein>
<gene>
    <name evidence="16" type="ORF">CPA45_15080</name>
</gene>
<organism evidence="16 17">
    <name type="scientific">Vreelandella nigrificans</name>
    <dbReference type="NCBI Taxonomy" id="2042704"/>
    <lineage>
        <taxon>Bacteria</taxon>
        <taxon>Pseudomonadati</taxon>
        <taxon>Pseudomonadota</taxon>
        <taxon>Gammaproteobacteria</taxon>
        <taxon>Oceanospirillales</taxon>
        <taxon>Halomonadaceae</taxon>
        <taxon>Vreelandella</taxon>
    </lineage>
</organism>
<dbReference type="Pfam" id="PF00742">
    <property type="entry name" value="Homoserine_dh"/>
    <property type="match status" value="1"/>
</dbReference>
<evidence type="ECO:0000256" key="5">
    <source>
        <dbReference type="ARBA" id="ARBA00013376"/>
    </source>
</evidence>
<dbReference type="PIRSF" id="PIRSF036497">
    <property type="entry name" value="HDH_short"/>
    <property type="match status" value="1"/>
</dbReference>
<feature type="binding site" evidence="12">
    <location>
        <begin position="10"/>
        <end position="15"/>
    </location>
    <ligand>
        <name>NADP(+)</name>
        <dbReference type="ChEBI" id="CHEBI:58349"/>
    </ligand>
</feature>
<dbReference type="Gene3D" id="3.30.360.10">
    <property type="entry name" value="Dihydrodipicolinate Reductase, domain 2"/>
    <property type="match status" value="1"/>
</dbReference>
<keyword evidence="9" id="KW-0486">Methionine biosynthesis</keyword>
<dbReference type="Pfam" id="PF03447">
    <property type="entry name" value="NAD_binding_3"/>
    <property type="match status" value="1"/>
</dbReference>
<sequence>MKHIRLSIVGFGTVGRWLADAVYRRGTWLERECGVKVSVVSVATRRGGFIHCDAGFDIPNLLNYLVAGKALADYPGVQWWENALEGLAATEYDVLAETSNTNPRDPEPALSHIRVALERGTHVITSSKGACAAAALELTALAKKRGVHFRMESTVMSGTPVLSTLQEGLAGTRVIGFRGILNGTANHILSKMADGLDYSSALADAKYYGYAEPDPTDDVEGYDIVAKVRILTAVAFGQTVSADQVILRGITEITQNEVQQAAQNKCRIKLLASVQLGQKSNSPEARHIPLECRVEPVALPLTDPLSRIDGVMNALTVKSDTVSEITIIGPGAGPEQAGQGIFTDLATVARSLGAF</sequence>
<dbReference type="NCBIfam" id="NF004976">
    <property type="entry name" value="PRK06349.1"/>
    <property type="match status" value="1"/>
</dbReference>
<comment type="caution">
    <text evidence="16">The sequence shown here is derived from an EMBL/GenBank/DDBJ whole genome shotgun (WGS) entry which is preliminary data.</text>
</comment>
<dbReference type="EMBL" id="NWUX01000014">
    <property type="protein sequence ID" value="PCF94935.1"/>
    <property type="molecule type" value="Genomic_DNA"/>
</dbReference>
<evidence type="ECO:0000259" key="15">
    <source>
        <dbReference type="Pfam" id="PF03447"/>
    </source>
</evidence>
<keyword evidence="17" id="KW-1185">Reference proteome</keyword>
<evidence type="ECO:0000256" key="11">
    <source>
        <dbReference type="PIRSR" id="PIRSR036497-1"/>
    </source>
</evidence>
<dbReference type="PROSITE" id="PS01042">
    <property type="entry name" value="HOMOSER_DHGENASE"/>
    <property type="match status" value="1"/>
</dbReference>
<dbReference type="SUPFAM" id="SSF51735">
    <property type="entry name" value="NAD(P)-binding Rossmann-fold domains"/>
    <property type="match status" value="1"/>
</dbReference>
<dbReference type="AlphaFoldDB" id="A0A2A4HL60"/>
<dbReference type="InterPro" id="IPR005106">
    <property type="entry name" value="Asp/hSer_DH_NAD-bd"/>
</dbReference>
<dbReference type="EC" id="1.1.1.3" evidence="4"/>
<feature type="domain" description="Aspartate/homoserine dehydrogenase NAD-binding" evidence="15">
    <location>
        <begin position="10"/>
        <end position="152"/>
    </location>
</feature>
<dbReference type="UniPathway" id="UPA00051">
    <property type="reaction ID" value="UER00465"/>
</dbReference>
<comment type="pathway">
    <text evidence="2">Amino-acid biosynthesis; L-methionine biosynthesis via de novo pathway; L-homoserine from L-aspartate: step 3/3.</text>
</comment>
<dbReference type="SUPFAM" id="SSF55347">
    <property type="entry name" value="Glyceraldehyde-3-phosphate dehydrogenase-like, C-terminal domain"/>
    <property type="match status" value="1"/>
</dbReference>
<dbReference type="InterPro" id="IPR022697">
    <property type="entry name" value="HDH_short"/>
</dbReference>
<evidence type="ECO:0000313" key="17">
    <source>
        <dbReference type="Proteomes" id="UP000218677"/>
    </source>
</evidence>
<evidence type="ECO:0000256" key="3">
    <source>
        <dbReference type="ARBA" id="ARBA00006753"/>
    </source>
</evidence>
<dbReference type="PANTHER" id="PTHR43331">
    <property type="entry name" value="HOMOSERINE DEHYDROGENASE"/>
    <property type="match status" value="1"/>
</dbReference>
<dbReference type="OrthoDB" id="9808167at2"/>
<evidence type="ECO:0000256" key="9">
    <source>
        <dbReference type="ARBA" id="ARBA00023167"/>
    </source>
</evidence>
<dbReference type="Gene3D" id="3.40.50.720">
    <property type="entry name" value="NAD(P)-binding Rossmann-like Domain"/>
    <property type="match status" value="1"/>
</dbReference>
<dbReference type="UniPathway" id="UPA00050">
    <property type="reaction ID" value="UER00063"/>
</dbReference>
<keyword evidence="7" id="KW-0791">Threonine biosynthesis</keyword>
<feature type="active site" description="Proton donor" evidence="11">
    <location>
        <position position="227"/>
    </location>
</feature>
<comment type="pathway">
    <text evidence="1">Amino-acid biosynthesis; L-threonine biosynthesis; L-threonine from L-aspartate: step 3/5.</text>
</comment>
<comment type="similarity">
    <text evidence="3 13">Belongs to the homoserine dehydrogenase family.</text>
</comment>
<evidence type="ECO:0000256" key="13">
    <source>
        <dbReference type="RuleBase" id="RU004171"/>
    </source>
</evidence>
<evidence type="ECO:0000259" key="14">
    <source>
        <dbReference type="Pfam" id="PF00742"/>
    </source>
</evidence>
<evidence type="ECO:0000256" key="7">
    <source>
        <dbReference type="ARBA" id="ARBA00022697"/>
    </source>
</evidence>
<dbReference type="PANTHER" id="PTHR43331:SF1">
    <property type="entry name" value="HOMOSERINE DEHYDROGENASE"/>
    <property type="match status" value="1"/>
</dbReference>
<proteinExistence type="inferred from homology"/>
<dbReference type="GO" id="GO:0050661">
    <property type="term" value="F:NADP binding"/>
    <property type="evidence" value="ECO:0007669"/>
    <property type="project" value="InterPro"/>
</dbReference>
<feature type="binding site" evidence="12">
    <location>
        <position position="212"/>
    </location>
    <ligand>
        <name>L-homoserine</name>
        <dbReference type="ChEBI" id="CHEBI:57476"/>
    </ligand>
</feature>
<evidence type="ECO:0000256" key="8">
    <source>
        <dbReference type="ARBA" id="ARBA00023002"/>
    </source>
</evidence>
<dbReference type="InterPro" id="IPR001342">
    <property type="entry name" value="HDH_cat"/>
</dbReference>
<keyword evidence="12" id="KW-0521">NADP</keyword>
<evidence type="ECO:0000256" key="12">
    <source>
        <dbReference type="PIRSR" id="PIRSR036497-2"/>
    </source>
</evidence>
<keyword evidence="6" id="KW-0028">Amino-acid biosynthesis</keyword>
<dbReference type="GO" id="GO:0009086">
    <property type="term" value="P:methionine biosynthetic process"/>
    <property type="evidence" value="ECO:0007669"/>
    <property type="project" value="UniProtKB-KW"/>
</dbReference>
<evidence type="ECO:0000256" key="6">
    <source>
        <dbReference type="ARBA" id="ARBA00022605"/>
    </source>
</evidence>